<feature type="transmembrane region" description="Helical" evidence="25">
    <location>
        <begin position="16"/>
        <end position="37"/>
    </location>
</feature>
<keyword evidence="17 24" id="KW-0249">Electron transport</keyword>
<evidence type="ECO:0000256" key="6">
    <source>
        <dbReference type="ARBA" id="ARBA00011164"/>
    </source>
</evidence>
<feature type="transmembrane region" description="Helical" evidence="25">
    <location>
        <begin position="148"/>
        <end position="171"/>
    </location>
</feature>
<dbReference type="PROSITE" id="PS50855">
    <property type="entry name" value="COX1"/>
    <property type="match status" value="1"/>
</dbReference>
<evidence type="ECO:0000256" key="17">
    <source>
        <dbReference type="ARBA" id="ARBA00022982"/>
    </source>
</evidence>
<dbReference type="PROSITE" id="PS00077">
    <property type="entry name" value="COX1_CUB"/>
    <property type="match status" value="1"/>
</dbReference>
<dbReference type="GO" id="GO:0046872">
    <property type="term" value="F:metal ion binding"/>
    <property type="evidence" value="ECO:0007669"/>
    <property type="project" value="UniProtKB-KW"/>
</dbReference>
<evidence type="ECO:0000256" key="3">
    <source>
        <dbReference type="ARBA" id="ARBA00004448"/>
    </source>
</evidence>
<organism evidence="27">
    <name type="scientific">Stimulopalpus japonicus</name>
    <dbReference type="NCBI Taxonomy" id="209965"/>
    <lineage>
        <taxon>Eukaryota</taxon>
        <taxon>Metazoa</taxon>
        <taxon>Ecdysozoa</taxon>
        <taxon>Arthropoda</taxon>
        <taxon>Hexapoda</taxon>
        <taxon>Insecta</taxon>
        <taxon>Pterygota</taxon>
        <taxon>Neoptera</taxon>
        <taxon>Paraneoptera</taxon>
        <taxon>Psocodea</taxon>
        <taxon>Troctomorpha</taxon>
        <taxon>Amphientometae</taxon>
        <taxon>Amphientomidae</taxon>
        <taxon>Stimulopalpus</taxon>
    </lineage>
</organism>
<evidence type="ECO:0000256" key="4">
    <source>
        <dbReference type="ARBA" id="ARBA00004673"/>
    </source>
</evidence>
<keyword evidence="14 24" id="KW-0999">Mitochondrion inner membrane</keyword>
<keyword evidence="9 24" id="KW-0813">Transport</keyword>
<reference evidence="27" key="1">
    <citation type="journal article" date="2017" name="Mol. Phylogenet. Evol.">
        <title>Mitochondrial phylogenomics and genome rearrangements in the barklice (Insecta: Psocodea).</title>
        <authorList>
            <person name="Yoshizawa K."/>
            <person name="Johnson K.P."/>
            <person name="Sweet A.D."/>
            <person name="Yao I."/>
            <person name="Ferreira R.L."/>
            <person name="Cameron S.L."/>
        </authorList>
    </citation>
    <scope>NUCLEOTIDE SEQUENCE</scope>
</reference>
<dbReference type="PANTHER" id="PTHR10422">
    <property type="entry name" value="CYTOCHROME C OXIDASE SUBUNIT 1"/>
    <property type="match status" value="1"/>
</dbReference>
<accession>A0A343QCI8</accession>
<evidence type="ECO:0000256" key="12">
    <source>
        <dbReference type="ARBA" id="ARBA00022692"/>
    </source>
</evidence>
<comment type="catalytic activity">
    <reaction evidence="23">
        <text>4 Fe(II)-[cytochrome c] + O2 + 8 H(+)(in) = 4 Fe(III)-[cytochrome c] + 2 H2O + 4 H(+)(out)</text>
        <dbReference type="Rhea" id="RHEA:11436"/>
        <dbReference type="Rhea" id="RHEA-COMP:10350"/>
        <dbReference type="Rhea" id="RHEA-COMP:14399"/>
        <dbReference type="ChEBI" id="CHEBI:15377"/>
        <dbReference type="ChEBI" id="CHEBI:15378"/>
        <dbReference type="ChEBI" id="CHEBI:15379"/>
        <dbReference type="ChEBI" id="CHEBI:29033"/>
        <dbReference type="ChEBI" id="CHEBI:29034"/>
        <dbReference type="EC" id="7.1.1.9"/>
    </reaction>
    <physiologicalReaction direction="left-to-right" evidence="23">
        <dbReference type="Rhea" id="RHEA:11437"/>
    </physiologicalReaction>
</comment>
<evidence type="ECO:0000259" key="26">
    <source>
        <dbReference type="PROSITE" id="PS50855"/>
    </source>
</evidence>
<evidence type="ECO:0000256" key="15">
    <source>
        <dbReference type="ARBA" id="ARBA00022842"/>
    </source>
</evidence>
<keyword evidence="13 24" id="KW-0479">Metal-binding</keyword>
<dbReference type="CDD" id="cd01663">
    <property type="entry name" value="Cyt_c_Oxidase_I"/>
    <property type="match status" value="1"/>
</dbReference>
<evidence type="ECO:0000313" key="27">
    <source>
        <dbReference type="EMBL" id="ATU07135.1"/>
    </source>
</evidence>
<keyword evidence="12 24" id="KW-0812">Transmembrane</keyword>
<keyword evidence="21 24" id="KW-0496">Mitochondrion</keyword>
<evidence type="ECO:0000256" key="5">
    <source>
        <dbReference type="ARBA" id="ARBA00009578"/>
    </source>
</evidence>
<feature type="transmembrane region" description="Helical" evidence="25">
    <location>
        <begin position="379"/>
        <end position="400"/>
    </location>
</feature>
<dbReference type="EMBL" id="MG255143">
    <property type="protein sequence ID" value="ATU07135.1"/>
    <property type="molecule type" value="Genomic_DNA"/>
</dbReference>
<dbReference type="GO" id="GO:0045277">
    <property type="term" value="C:respiratory chain complex IV"/>
    <property type="evidence" value="ECO:0007669"/>
    <property type="project" value="InterPro"/>
</dbReference>
<evidence type="ECO:0000256" key="22">
    <source>
        <dbReference type="ARBA" id="ARBA00023136"/>
    </source>
</evidence>
<evidence type="ECO:0000256" key="25">
    <source>
        <dbReference type="SAM" id="Phobius"/>
    </source>
</evidence>
<dbReference type="SUPFAM" id="SSF81442">
    <property type="entry name" value="Cytochrome c oxidase subunit I-like"/>
    <property type="match status" value="1"/>
</dbReference>
<feature type="domain" description="Cytochrome oxidase subunit I profile" evidence="26">
    <location>
        <begin position="1"/>
        <end position="512"/>
    </location>
</feature>
<comment type="subcellular location">
    <subcellularLocation>
        <location evidence="3 24">Mitochondrion inner membrane</location>
        <topology evidence="3 24">Multi-pass membrane protein</topology>
    </subcellularLocation>
</comment>
<dbReference type="GO" id="GO:0015990">
    <property type="term" value="P:electron transport coupled proton transport"/>
    <property type="evidence" value="ECO:0007669"/>
    <property type="project" value="TreeGrafter"/>
</dbReference>
<dbReference type="InterPro" id="IPR023616">
    <property type="entry name" value="Cyt_c_oxase-like_su1_dom"/>
</dbReference>
<feature type="transmembrane region" description="Helical" evidence="25">
    <location>
        <begin position="450"/>
        <end position="473"/>
    </location>
</feature>
<keyword evidence="18 25" id="KW-1133">Transmembrane helix</keyword>
<evidence type="ECO:0000256" key="7">
    <source>
        <dbReference type="ARBA" id="ARBA00012949"/>
    </source>
</evidence>
<evidence type="ECO:0000256" key="2">
    <source>
        <dbReference type="ARBA" id="ARBA00001971"/>
    </source>
</evidence>
<dbReference type="InterPro" id="IPR000883">
    <property type="entry name" value="Cyt_C_Oxase_1"/>
</dbReference>
<feature type="transmembrane region" description="Helical" evidence="25">
    <location>
        <begin position="230"/>
        <end position="258"/>
    </location>
</feature>
<dbReference type="AlphaFoldDB" id="A0A343QCI8"/>
<comment type="similarity">
    <text evidence="5 24">Belongs to the heme-copper respiratory oxidase family.</text>
</comment>
<evidence type="ECO:0000256" key="9">
    <source>
        <dbReference type="ARBA" id="ARBA00022448"/>
    </source>
</evidence>
<dbReference type="InterPro" id="IPR036927">
    <property type="entry name" value="Cyt_c_oxase-like_su1_sf"/>
</dbReference>
<evidence type="ECO:0000256" key="21">
    <source>
        <dbReference type="ARBA" id="ARBA00023128"/>
    </source>
</evidence>
<evidence type="ECO:0000256" key="20">
    <source>
        <dbReference type="ARBA" id="ARBA00023008"/>
    </source>
</evidence>
<comment type="subunit">
    <text evidence="6">Component of the cytochrome c oxidase (complex IV, CIV), a multisubunit enzyme composed of a catalytic core of 3 subunits and several supernumerary subunits. The complex exists as a monomer or a dimer and forms supercomplexes (SCs) in the inner mitochondrial membrane with ubiquinol-cytochrome c oxidoreductase (cytochrome b-c1 complex, complex III, CIII).</text>
</comment>
<evidence type="ECO:0000256" key="18">
    <source>
        <dbReference type="ARBA" id="ARBA00022989"/>
    </source>
</evidence>
<dbReference type="PANTHER" id="PTHR10422:SF18">
    <property type="entry name" value="CYTOCHROME C OXIDASE SUBUNIT 1"/>
    <property type="match status" value="1"/>
</dbReference>
<evidence type="ECO:0000256" key="23">
    <source>
        <dbReference type="ARBA" id="ARBA00049512"/>
    </source>
</evidence>
<evidence type="ECO:0000256" key="1">
    <source>
        <dbReference type="ARBA" id="ARBA00001935"/>
    </source>
</evidence>
<feature type="transmembrane region" description="Helical" evidence="25">
    <location>
        <begin position="270"/>
        <end position="291"/>
    </location>
</feature>
<dbReference type="UniPathway" id="UPA00705"/>
<evidence type="ECO:0000256" key="14">
    <source>
        <dbReference type="ARBA" id="ARBA00022792"/>
    </source>
</evidence>
<keyword evidence="15" id="KW-0460">Magnesium</keyword>
<geneLocation type="mitochondrion" evidence="27"/>
<keyword evidence="10 24" id="KW-0349">Heme</keyword>
<comment type="cofactor">
    <cofactor evidence="2">
        <name>heme</name>
        <dbReference type="ChEBI" id="CHEBI:30413"/>
    </cofactor>
</comment>
<feature type="transmembrane region" description="Helical" evidence="25">
    <location>
        <begin position="183"/>
        <end position="210"/>
    </location>
</feature>
<evidence type="ECO:0000256" key="8">
    <source>
        <dbReference type="ARBA" id="ARBA00015947"/>
    </source>
</evidence>
<dbReference type="GO" id="GO:0004129">
    <property type="term" value="F:cytochrome-c oxidase activity"/>
    <property type="evidence" value="ECO:0007669"/>
    <property type="project" value="UniProtKB-EC"/>
</dbReference>
<comment type="pathway">
    <text evidence="4 24">Energy metabolism; oxidative phosphorylation.</text>
</comment>
<comment type="cofactor">
    <cofactor evidence="1">
        <name>Cu cation</name>
        <dbReference type="ChEBI" id="CHEBI:23378"/>
    </cofactor>
</comment>
<evidence type="ECO:0000256" key="13">
    <source>
        <dbReference type="ARBA" id="ARBA00022723"/>
    </source>
</evidence>
<dbReference type="FunFam" id="1.20.210.10:FF:000001">
    <property type="entry name" value="Cytochrome c oxidase subunit 1"/>
    <property type="match status" value="1"/>
</dbReference>
<evidence type="ECO:0000256" key="16">
    <source>
        <dbReference type="ARBA" id="ARBA00022967"/>
    </source>
</evidence>
<dbReference type="GO" id="GO:0006123">
    <property type="term" value="P:mitochondrial electron transport, cytochrome c to oxygen"/>
    <property type="evidence" value="ECO:0007669"/>
    <property type="project" value="TreeGrafter"/>
</dbReference>
<evidence type="ECO:0000256" key="11">
    <source>
        <dbReference type="ARBA" id="ARBA00022660"/>
    </source>
</evidence>
<feature type="transmembrane region" description="Helical" evidence="25">
    <location>
        <begin position="104"/>
        <end position="128"/>
    </location>
</feature>
<dbReference type="InterPro" id="IPR033944">
    <property type="entry name" value="Cyt_c_oxase_su1_dom"/>
</dbReference>
<dbReference type="EC" id="7.1.1.9" evidence="7 24"/>
<keyword evidence="20 24" id="KW-0186">Copper</keyword>
<evidence type="ECO:0000256" key="24">
    <source>
        <dbReference type="RuleBase" id="RU000369"/>
    </source>
</evidence>
<dbReference type="Gene3D" id="1.20.210.10">
    <property type="entry name" value="Cytochrome c oxidase-like, subunit I domain"/>
    <property type="match status" value="1"/>
</dbReference>
<dbReference type="GO" id="GO:0005743">
    <property type="term" value="C:mitochondrial inner membrane"/>
    <property type="evidence" value="ECO:0007669"/>
    <property type="project" value="UniProtKB-SubCell"/>
</dbReference>
<dbReference type="CTD" id="4512"/>
<name>A0A343QCI8_9NEOP</name>
<dbReference type="PRINTS" id="PR01165">
    <property type="entry name" value="CYCOXIDASEI"/>
</dbReference>
<dbReference type="RefSeq" id="YP_009443914.1">
    <property type="nucleotide sequence ID" value="NC_036366.1"/>
</dbReference>
<dbReference type="GeneID" id="35094445"/>
<evidence type="ECO:0000256" key="19">
    <source>
        <dbReference type="ARBA" id="ARBA00023004"/>
    </source>
</evidence>
<evidence type="ECO:0000256" key="10">
    <source>
        <dbReference type="ARBA" id="ARBA00022617"/>
    </source>
</evidence>
<proteinExistence type="inferred from homology"/>
<keyword evidence="19 24" id="KW-0408">Iron</keyword>
<keyword evidence="22 24" id="KW-0472">Membrane</keyword>
<dbReference type="GO" id="GO:0020037">
    <property type="term" value="F:heme binding"/>
    <property type="evidence" value="ECO:0007669"/>
    <property type="project" value="InterPro"/>
</dbReference>
<keyword evidence="16" id="KW-1278">Translocase</keyword>
<dbReference type="InterPro" id="IPR023615">
    <property type="entry name" value="Cyt_c_Oxase_su1_BS"/>
</dbReference>
<feature type="transmembrane region" description="Helical" evidence="25">
    <location>
        <begin position="338"/>
        <end position="359"/>
    </location>
</feature>
<dbReference type="Pfam" id="PF00115">
    <property type="entry name" value="COX1"/>
    <property type="match status" value="1"/>
</dbReference>
<protein>
    <recommendedName>
        <fullName evidence="8 24">Cytochrome c oxidase subunit 1</fullName>
        <ecNumber evidence="7 24">7.1.1.9</ecNumber>
    </recommendedName>
</protein>
<comment type="function">
    <text evidence="24">Component of the cytochrome c oxidase, the last enzyme in the mitochondrial electron transport chain which drives oxidative phosphorylation. The respiratory chain contains 3 multisubunit complexes succinate dehydrogenase (complex II, CII), ubiquinol-cytochrome c oxidoreductase (cytochrome b-c1 complex, complex III, CIII) and cytochrome c oxidase (complex IV, CIV), that cooperate to transfer electrons derived from NADH and succinate to molecular oxygen, creating an electrochemical gradient over the inner membrane that drives transmembrane transport and the ATP synthase. Cytochrome c oxidase is the component of the respiratory chain that catalyzes the reduction of oxygen to water. Electrons originating from reduced cytochrome c in the intermembrane space (IMS) are transferred via the dinuclear copper A center (CU(A)) of subunit 2 and heme A of subunit 1 to the active site in subunit 1, a binuclear center (BNC) formed by heme A3 and copper B (CU(B)). The BNC reduces molecular oxygen to 2 water molecules using 4 electrons from cytochrome c in the IMS and 4 protons from the mitochondrial matrix.</text>
</comment>
<feature type="transmembrane region" description="Helical" evidence="25">
    <location>
        <begin position="412"/>
        <end position="430"/>
    </location>
</feature>
<gene>
    <name evidence="27" type="primary">COX1</name>
</gene>
<sequence length="513" mass="57164">MLLNKWFFSTNHKDIGTLYFIFGIWAGLTGTSLSILIRMELGQPGLFLEDDQLYNVIVTSHAFIMIFFMIMPIMIGGFGNWLVPLMLGAPDMAFPRMNNMSFWLLPPSLSLLILSALVNTGAGTGWTVYPPLSSSIAHAGTSVDLTIFSLHLAGISSILGAVNFITTILNMRSSELTMDRLPLFVWSVFLTAILLLLSLPVLAGAITMLLTDRNFNTSFFDPAGGGDPILYQHLFWFFGHPEVYILILPGFGLISHIISQESGKKETFGVLGMIYAMMAIGLLGFIVWAHHMFTVGMDVDTRAYFTSATMIIAIPTGIKIFSWLTTMHGSKINFNPSTLWALGFVFLFTLGGLTGIILANSSIDIVLHDTYYVVAHFHYVLSMGAVFAIMAGLIQWYPLFTGLTMNQKLLKIQFIIMFIGVNLTFFPQHFLGLSGMPRRYSDYPDVYTSWNIISSLGSTISLIGILMLIFILWESFISQRTLLFSLSMPSYIEWIQLTPPSEHSYSSLPILLK</sequence>
<feature type="transmembrane region" description="Helical" evidence="25">
    <location>
        <begin position="303"/>
        <end position="326"/>
    </location>
</feature>
<keyword evidence="11 24" id="KW-0679">Respiratory chain</keyword>
<feature type="transmembrane region" description="Helical" evidence="25">
    <location>
        <begin position="57"/>
        <end position="83"/>
    </location>
</feature>